<dbReference type="EMBL" id="PEMD01000046">
    <property type="protein sequence ID" value="RTH34173.1"/>
    <property type="molecule type" value="Genomic_DNA"/>
</dbReference>
<reference evidence="1 2" key="1">
    <citation type="journal article" date="2019" name="Extremophiles">
        <title>Biogeography of thermophiles and predominance of Thermus scotoductus in domestic water heaters.</title>
        <authorList>
            <person name="Wilpiszeski R.L."/>
            <person name="Zhang Z."/>
            <person name="House C.H."/>
        </authorList>
    </citation>
    <scope>NUCLEOTIDE SEQUENCE [LARGE SCALE GENOMIC DNA]</scope>
    <source>
        <strain evidence="1 2">20_S20</strain>
    </source>
</reference>
<organism evidence="1 2">
    <name type="scientific">Thermus scotoductus</name>
    <dbReference type="NCBI Taxonomy" id="37636"/>
    <lineage>
        <taxon>Bacteria</taxon>
        <taxon>Thermotogati</taxon>
        <taxon>Deinococcota</taxon>
        <taxon>Deinococci</taxon>
        <taxon>Thermales</taxon>
        <taxon>Thermaceae</taxon>
        <taxon>Thermus</taxon>
    </lineage>
</organism>
<dbReference type="Proteomes" id="UP000286928">
    <property type="component" value="Unassembled WGS sequence"/>
</dbReference>
<gene>
    <name evidence="1" type="ORF">CSW33_02360</name>
</gene>
<name>A0A430SCR3_THESC</name>
<comment type="caution">
    <text evidence="1">The sequence shown here is derived from an EMBL/GenBank/DDBJ whole genome shotgun (WGS) entry which is preliminary data.</text>
</comment>
<accession>A0A430SCR3</accession>
<dbReference type="AlphaFoldDB" id="A0A430SCR3"/>
<protein>
    <submittedName>
        <fullName evidence="1">Annexin VII</fullName>
    </submittedName>
</protein>
<proteinExistence type="predicted"/>
<feature type="non-terminal residue" evidence="1">
    <location>
        <position position="28"/>
    </location>
</feature>
<sequence>MRELTYREAEVLARRVLVDGVGEGLVLE</sequence>
<evidence type="ECO:0000313" key="2">
    <source>
        <dbReference type="Proteomes" id="UP000286928"/>
    </source>
</evidence>
<evidence type="ECO:0000313" key="1">
    <source>
        <dbReference type="EMBL" id="RTH34173.1"/>
    </source>
</evidence>